<sequence>MTSPPSLRRPATDYSQQAGGGHPGITRRQLGMGAISLVVIGAGLRHLQTAGAASNPAEGAVHAPAETADFLAFSTAITGHKDLDSITAGRICAAMLKASAEFAGQLKTLSALATPGLEPKAVLAQADSAGLRGTALSIVAAWYTGTVGSGPGATMVAYAKALMYRPIADGMTVPTYCNYGPGWWTAAPPPVGVSPPVEPKPVAAPPTTGTPTPASNPPKSPKTTPSATGAAR</sequence>
<dbReference type="InterPro" id="IPR024651">
    <property type="entry name" value="FAD-SLDH_ssu"/>
</dbReference>
<feature type="compositionally biased region" description="Low complexity" evidence="1">
    <location>
        <begin position="221"/>
        <end position="232"/>
    </location>
</feature>
<evidence type="ECO:0000313" key="3">
    <source>
        <dbReference type="Proteomes" id="UP000464787"/>
    </source>
</evidence>
<feature type="region of interest" description="Disordered" evidence="1">
    <location>
        <begin position="1"/>
        <end position="26"/>
    </location>
</feature>
<dbReference type="Pfam" id="PF12318">
    <property type="entry name" value="FAD-SLDH"/>
    <property type="match status" value="1"/>
</dbReference>
<evidence type="ECO:0000313" key="2">
    <source>
        <dbReference type="EMBL" id="QHI97714.1"/>
    </source>
</evidence>
<feature type="region of interest" description="Disordered" evidence="1">
    <location>
        <begin position="188"/>
        <end position="232"/>
    </location>
</feature>
<keyword evidence="3" id="KW-1185">Reference proteome</keyword>
<feature type="compositionally biased region" description="Pro residues" evidence="1">
    <location>
        <begin position="188"/>
        <end position="204"/>
    </location>
</feature>
<dbReference type="Proteomes" id="UP000464787">
    <property type="component" value="Chromosome"/>
</dbReference>
<protein>
    <submittedName>
        <fullName evidence="2">D-sorbitol dehydrogenase</fullName>
    </submittedName>
</protein>
<proteinExistence type="predicted"/>
<dbReference type="RefSeq" id="WP_160551232.1">
    <property type="nucleotide sequence ID" value="NZ_CP047650.1"/>
</dbReference>
<dbReference type="AlphaFoldDB" id="A0A857J1D0"/>
<organism evidence="2 3">
    <name type="scientific">Xylophilus rhododendri</name>
    <dbReference type="NCBI Taxonomy" id="2697032"/>
    <lineage>
        <taxon>Bacteria</taxon>
        <taxon>Pseudomonadati</taxon>
        <taxon>Pseudomonadota</taxon>
        <taxon>Betaproteobacteria</taxon>
        <taxon>Burkholderiales</taxon>
        <taxon>Xylophilus</taxon>
    </lineage>
</organism>
<name>A0A857J1D0_9BURK</name>
<dbReference type="KEGG" id="xyk:GT347_06735"/>
<reference evidence="2 3" key="1">
    <citation type="submission" date="2020-01" db="EMBL/GenBank/DDBJ databases">
        <title>Genome sequencing of strain KACC 21265.</title>
        <authorList>
            <person name="Heo J."/>
            <person name="Kim S.-J."/>
            <person name="Kim J.-S."/>
            <person name="Hong S.-B."/>
            <person name="Kwon S.-W."/>
        </authorList>
    </citation>
    <scope>NUCLEOTIDE SEQUENCE [LARGE SCALE GENOMIC DNA]</scope>
    <source>
        <strain evidence="2 3">KACC 21265</strain>
    </source>
</reference>
<evidence type="ECO:0000256" key="1">
    <source>
        <dbReference type="SAM" id="MobiDB-lite"/>
    </source>
</evidence>
<dbReference type="EMBL" id="CP047650">
    <property type="protein sequence ID" value="QHI97714.1"/>
    <property type="molecule type" value="Genomic_DNA"/>
</dbReference>
<accession>A0A857J1D0</accession>
<gene>
    <name evidence="2" type="ORF">GT347_06735</name>
</gene>